<reference evidence="2" key="1">
    <citation type="submission" date="2013-01" db="EMBL/GenBank/DDBJ databases">
        <title>Draft Genome Sequence of a Mulberry Tree, Morus notabilis C.K. Schneid.</title>
        <authorList>
            <person name="He N."/>
            <person name="Zhao S."/>
        </authorList>
    </citation>
    <scope>NUCLEOTIDE SEQUENCE</scope>
</reference>
<accession>W9RMX3</accession>
<protein>
    <submittedName>
        <fullName evidence="1">Uncharacterized protein</fullName>
    </submittedName>
</protein>
<dbReference type="EMBL" id="KE344417">
    <property type="protein sequence ID" value="EXB61743.1"/>
    <property type="molecule type" value="Genomic_DNA"/>
</dbReference>
<sequence length="152" mass="17405">MEPWSISSHWEHVKIEHRSSWIGIEGLPLNLWNAHAFKIIGEAYGGSLEVSKDTLDRFFLTFAKNKFLLQQFKSDFRFWFVMAVTLNKAIPDLSKIEPLDGTNYKRWSHKLLIFFEPLEVDYVLFSDSPLAGTDTSGTPTDLAATPPTVRTK</sequence>
<gene>
    <name evidence="1" type="ORF">L484_008812</name>
</gene>
<evidence type="ECO:0000313" key="1">
    <source>
        <dbReference type="EMBL" id="EXB61743.1"/>
    </source>
</evidence>
<dbReference type="AlphaFoldDB" id="W9RMX3"/>
<organism evidence="1 2">
    <name type="scientific">Morus notabilis</name>
    <dbReference type="NCBI Taxonomy" id="981085"/>
    <lineage>
        <taxon>Eukaryota</taxon>
        <taxon>Viridiplantae</taxon>
        <taxon>Streptophyta</taxon>
        <taxon>Embryophyta</taxon>
        <taxon>Tracheophyta</taxon>
        <taxon>Spermatophyta</taxon>
        <taxon>Magnoliopsida</taxon>
        <taxon>eudicotyledons</taxon>
        <taxon>Gunneridae</taxon>
        <taxon>Pentapetalae</taxon>
        <taxon>rosids</taxon>
        <taxon>fabids</taxon>
        <taxon>Rosales</taxon>
        <taxon>Moraceae</taxon>
        <taxon>Moreae</taxon>
        <taxon>Morus</taxon>
    </lineage>
</organism>
<name>W9RMX3_9ROSA</name>
<evidence type="ECO:0000313" key="2">
    <source>
        <dbReference type="Proteomes" id="UP000030645"/>
    </source>
</evidence>
<proteinExistence type="predicted"/>
<keyword evidence="2" id="KW-1185">Reference proteome</keyword>
<dbReference type="Proteomes" id="UP000030645">
    <property type="component" value="Unassembled WGS sequence"/>
</dbReference>